<sequence length="191" mass="21236">MDGFANFGRICKNVVGLQNNFRCYLKEQGLTDTDCLVWFKRNGQHVISNNEHIHVTVPAGHLGLVAELHLGVVLSKDTSEITRAQAKDHIGGYVVAVNLRTRDEPFVKIPNKVWAESHEFHGDVAIGSFLANIEHPHTLTIWSAVNGKEVQRGLLADTIRSIPDVVERASEIATLHKETLSCVESRWSAHT</sequence>
<evidence type="ECO:0000256" key="4">
    <source>
        <dbReference type="ARBA" id="ARBA00044911"/>
    </source>
</evidence>
<evidence type="ECO:0000313" key="8">
    <source>
        <dbReference type="Proteomes" id="UP000298663"/>
    </source>
</evidence>
<protein>
    <recommendedName>
        <fullName evidence="5">oxaloacetate tautomerase</fullName>
        <ecNumber evidence="5">5.3.2.2</ecNumber>
    </recommendedName>
    <alternativeName>
        <fullName evidence="3">Fumarylacetoacetate hydrolase domain-containing protein 1</fullName>
    </alternativeName>
</protein>
<dbReference type="InterPro" id="IPR011234">
    <property type="entry name" value="Fumarylacetoacetase-like_C"/>
</dbReference>
<reference evidence="7 8" key="2">
    <citation type="journal article" date="2019" name="G3 (Bethesda)">
        <title>Hybrid Assembly of the Genome of the Entomopathogenic Nematode Steinernema carpocapsae Identifies the X-Chromosome.</title>
        <authorList>
            <person name="Serra L."/>
            <person name="Macchietto M."/>
            <person name="Macias-Munoz A."/>
            <person name="McGill C.J."/>
            <person name="Rodriguez I.M."/>
            <person name="Rodriguez B."/>
            <person name="Murad R."/>
            <person name="Mortazavi A."/>
        </authorList>
    </citation>
    <scope>NUCLEOTIDE SEQUENCE [LARGE SCALE GENOMIC DNA]</scope>
    <source>
        <strain evidence="7 8">ALL</strain>
    </source>
</reference>
<comment type="catalytic activity">
    <reaction evidence="4">
        <text>oxaloacetate = enol-oxaloacetate</text>
        <dbReference type="Rhea" id="RHEA:16021"/>
        <dbReference type="ChEBI" id="CHEBI:16452"/>
        <dbReference type="ChEBI" id="CHEBI:17479"/>
        <dbReference type="EC" id="5.3.2.2"/>
    </reaction>
    <physiologicalReaction direction="right-to-left" evidence="4">
        <dbReference type="Rhea" id="RHEA:16023"/>
    </physiologicalReaction>
</comment>
<evidence type="ECO:0000259" key="6">
    <source>
        <dbReference type="Pfam" id="PF01557"/>
    </source>
</evidence>
<dbReference type="GO" id="GO:0050163">
    <property type="term" value="F:oxaloacetate tautomerase activity"/>
    <property type="evidence" value="ECO:0007669"/>
    <property type="project" value="UniProtKB-EC"/>
</dbReference>
<evidence type="ECO:0000256" key="3">
    <source>
        <dbReference type="ARBA" id="ARBA00042340"/>
    </source>
</evidence>
<accession>A0A4U5NRK8</accession>
<keyword evidence="8" id="KW-1185">Reference proteome</keyword>
<dbReference type="InterPro" id="IPR036663">
    <property type="entry name" value="Fumarylacetoacetase_C_sf"/>
</dbReference>
<reference evidence="7 8" key="1">
    <citation type="journal article" date="2015" name="Genome Biol.">
        <title>Comparative genomics of Steinernema reveals deeply conserved gene regulatory networks.</title>
        <authorList>
            <person name="Dillman A.R."/>
            <person name="Macchietto M."/>
            <person name="Porter C.F."/>
            <person name="Rogers A."/>
            <person name="Williams B."/>
            <person name="Antoshechkin I."/>
            <person name="Lee M.M."/>
            <person name="Goodwin Z."/>
            <person name="Lu X."/>
            <person name="Lewis E.E."/>
            <person name="Goodrich-Blair H."/>
            <person name="Stock S.P."/>
            <person name="Adams B.J."/>
            <person name="Sternberg P.W."/>
            <person name="Mortazavi A."/>
        </authorList>
    </citation>
    <scope>NUCLEOTIDE SEQUENCE [LARGE SCALE GENOMIC DNA]</scope>
    <source>
        <strain evidence="7 8">ALL</strain>
    </source>
</reference>
<dbReference type="Proteomes" id="UP000298663">
    <property type="component" value="Unassembled WGS sequence"/>
</dbReference>
<gene>
    <name evidence="7" type="ORF">L596_010956</name>
</gene>
<dbReference type="Pfam" id="PF01557">
    <property type="entry name" value="FAA_hydrolase"/>
    <property type="match status" value="1"/>
</dbReference>
<dbReference type="EMBL" id="AZBU02000003">
    <property type="protein sequence ID" value="TKR86347.1"/>
    <property type="molecule type" value="Genomic_DNA"/>
</dbReference>
<evidence type="ECO:0000256" key="5">
    <source>
        <dbReference type="ARBA" id="ARBA00044973"/>
    </source>
</evidence>
<dbReference type="PANTHER" id="PTHR11820">
    <property type="entry name" value="ACYLPYRUVASE"/>
    <property type="match status" value="1"/>
</dbReference>
<comment type="similarity">
    <text evidence="1">Belongs to the FAH family.</text>
</comment>
<comment type="caution">
    <text evidence="7">The sequence shown here is derived from an EMBL/GenBank/DDBJ whole genome shotgun (WGS) entry which is preliminary data.</text>
</comment>
<dbReference type="Gene3D" id="3.90.850.10">
    <property type="entry name" value="Fumarylacetoacetase-like, C-terminal domain"/>
    <property type="match status" value="1"/>
</dbReference>
<dbReference type="STRING" id="34508.A0A4U5NRK8"/>
<dbReference type="PANTHER" id="PTHR11820:SF7">
    <property type="entry name" value="ACYLPYRUVASE FAHD1, MITOCHONDRIAL"/>
    <property type="match status" value="1"/>
</dbReference>
<proteinExistence type="inferred from homology"/>
<evidence type="ECO:0000313" key="7">
    <source>
        <dbReference type="EMBL" id="TKR86347.1"/>
    </source>
</evidence>
<name>A0A4U5NRK8_STECR</name>
<dbReference type="GO" id="GO:0046872">
    <property type="term" value="F:metal ion binding"/>
    <property type="evidence" value="ECO:0007669"/>
    <property type="project" value="UniProtKB-KW"/>
</dbReference>
<dbReference type="GO" id="GO:0018773">
    <property type="term" value="F:acetylpyruvate hydrolase activity"/>
    <property type="evidence" value="ECO:0007669"/>
    <property type="project" value="TreeGrafter"/>
</dbReference>
<feature type="domain" description="Fumarylacetoacetase-like C-terminal" evidence="6">
    <location>
        <begin position="14"/>
        <end position="177"/>
    </location>
</feature>
<evidence type="ECO:0000256" key="1">
    <source>
        <dbReference type="ARBA" id="ARBA00010211"/>
    </source>
</evidence>
<organism evidence="7 8">
    <name type="scientific">Steinernema carpocapsae</name>
    <name type="common">Entomopathogenic nematode</name>
    <dbReference type="NCBI Taxonomy" id="34508"/>
    <lineage>
        <taxon>Eukaryota</taxon>
        <taxon>Metazoa</taxon>
        <taxon>Ecdysozoa</taxon>
        <taxon>Nematoda</taxon>
        <taxon>Chromadorea</taxon>
        <taxon>Rhabditida</taxon>
        <taxon>Tylenchina</taxon>
        <taxon>Panagrolaimomorpha</taxon>
        <taxon>Strongyloidoidea</taxon>
        <taxon>Steinernematidae</taxon>
        <taxon>Steinernema</taxon>
    </lineage>
</organism>
<dbReference type="OrthoDB" id="411064at2759"/>
<evidence type="ECO:0000256" key="2">
    <source>
        <dbReference type="ARBA" id="ARBA00022723"/>
    </source>
</evidence>
<dbReference type="AlphaFoldDB" id="A0A4U5NRK8"/>
<dbReference type="SUPFAM" id="SSF56529">
    <property type="entry name" value="FAH"/>
    <property type="match status" value="1"/>
</dbReference>
<dbReference type="EC" id="5.3.2.2" evidence="5"/>
<keyword evidence="2" id="KW-0479">Metal-binding</keyword>